<evidence type="ECO:0000313" key="2">
    <source>
        <dbReference type="Proteomes" id="UP001516620"/>
    </source>
</evidence>
<evidence type="ECO:0000313" key="1">
    <source>
        <dbReference type="EMBL" id="MBM6996949.1"/>
    </source>
</evidence>
<sequence>MNYEEFYRREREIQEFHQLLKRPGGPQCFAVRGVSERPRKVRTRMGSFGKVLRSFFQMFQ</sequence>
<name>A0ABS2HBI8_9BACL</name>
<dbReference type="Proteomes" id="UP001516620">
    <property type="component" value="Unassembled WGS sequence"/>
</dbReference>
<protein>
    <recommendedName>
        <fullName evidence="3">YqzE family protein</fullName>
    </recommendedName>
</protein>
<proteinExistence type="predicted"/>
<gene>
    <name evidence="1" type="ORF">IM700_014925</name>
</gene>
<keyword evidence="2" id="KW-1185">Reference proteome</keyword>
<accession>A0ABS2HBI8</accession>
<comment type="caution">
    <text evidence="1">The sequence shown here is derived from an EMBL/GenBank/DDBJ whole genome shotgun (WGS) entry which is preliminary data.</text>
</comment>
<reference evidence="1 2" key="1">
    <citation type="submission" date="2021-01" db="EMBL/GenBank/DDBJ databases">
        <title>Paenibacillus sp.nov. isolated from the rhizosphere soil of tomato plant.</title>
        <authorList>
            <person name="Thin K.K."/>
            <person name="Zhang X."/>
            <person name="He S."/>
        </authorList>
    </citation>
    <scope>NUCLEOTIDE SEQUENCE [LARGE SCALE GENOMIC DNA]</scope>
    <source>
        <strain evidence="1 2">DXFW5</strain>
    </source>
</reference>
<dbReference type="RefSeq" id="WP_155608118.1">
    <property type="nucleotide sequence ID" value="NZ_JADCNN020000013.1"/>
</dbReference>
<dbReference type="EMBL" id="JADCNN020000013">
    <property type="protein sequence ID" value="MBM6996949.1"/>
    <property type="molecule type" value="Genomic_DNA"/>
</dbReference>
<evidence type="ECO:0008006" key="3">
    <source>
        <dbReference type="Google" id="ProtNLM"/>
    </source>
</evidence>
<organism evidence="1 2">
    <name type="scientific">Paenibacillus rhizolycopersici</name>
    <dbReference type="NCBI Taxonomy" id="2780073"/>
    <lineage>
        <taxon>Bacteria</taxon>
        <taxon>Bacillati</taxon>
        <taxon>Bacillota</taxon>
        <taxon>Bacilli</taxon>
        <taxon>Bacillales</taxon>
        <taxon>Paenibacillaceae</taxon>
        <taxon>Paenibacillus</taxon>
    </lineage>
</organism>